<evidence type="ECO:0000256" key="6">
    <source>
        <dbReference type="PROSITE-ProRule" id="PRU01172"/>
    </source>
</evidence>
<organism evidence="8 9">
    <name type="scientific">Porites evermanni</name>
    <dbReference type="NCBI Taxonomy" id="104178"/>
    <lineage>
        <taxon>Eukaryota</taxon>
        <taxon>Metazoa</taxon>
        <taxon>Cnidaria</taxon>
        <taxon>Anthozoa</taxon>
        <taxon>Hexacorallia</taxon>
        <taxon>Scleractinia</taxon>
        <taxon>Fungiina</taxon>
        <taxon>Poritidae</taxon>
        <taxon>Porites</taxon>
    </lineage>
</organism>
<evidence type="ECO:0000259" key="7">
    <source>
        <dbReference type="PROSITE" id="PS51828"/>
    </source>
</evidence>
<feature type="domain" description="Pentraxin (PTX)" evidence="7">
    <location>
        <begin position="278"/>
        <end position="477"/>
    </location>
</feature>
<sequence>MMTNVNVWDHVLSIAQIEQMSKSCLSGEGNVYKWSDFIHGREGKVRVLTLEAYAEDSLTKSSTTTYLQFIRRQNFSHRGAELAATCYIFMLNLHEVKCMISGYHLIESTRGIYESIVVIRRSCSILARSHERICHPGKSNFCTCYWQLDHGNNTRARGRTLAKQIKTAFKSLRSWRHMVSENEHSLNHELHTTETLRHRTTSLTWISEIRNDYRKDPNQKNKLRTFRKFKLTHDYENYLTNTNAEFALMNYSIAVACATEFVPSETTMLKLFALPFSRNYALEFPPSEANNYVNIWGMPSLTELTVCSWMKSSDRKNDGTVFSYAVPGMDNEFIIFNYRNFKIHVKGASSVTSQSANDGKWHHICQSWENKGGSWKLYKDGVVVAKGTGLKTGQVLKKGGSIMLGQEQDSLGGGFDATQRFIGTMTNVNVWDHVLSTAQIEQMSKSCLSGEGNVYKWSDFIYGREGKVRVVIPSPCKPLSA</sequence>
<protein>
    <recommendedName>
        <fullName evidence="7">Pentraxin (PTX) domain-containing protein</fullName>
    </recommendedName>
</protein>
<dbReference type="PROSITE" id="PS51828">
    <property type="entry name" value="PTX_2"/>
    <property type="match status" value="2"/>
</dbReference>
<evidence type="ECO:0000256" key="1">
    <source>
        <dbReference type="ARBA" id="ARBA00001913"/>
    </source>
</evidence>
<accession>A0ABN8Q535</accession>
<keyword evidence="2" id="KW-0479">Metal-binding</keyword>
<dbReference type="PANTHER" id="PTHR19277">
    <property type="entry name" value="PENTRAXIN"/>
    <property type="match status" value="1"/>
</dbReference>
<dbReference type="SMART" id="SM00159">
    <property type="entry name" value="PTX"/>
    <property type="match status" value="1"/>
</dbReference>
<dbReference type="EMBL" id="CALNXI010001084">
    <property type="protein sequence ID" value="CAH3154771.1"/>
    <property type="molecule type" value="Genomic_DNA"/>
</dbReference>
<evidence type="ECO:0000256" key="4">
    <source>
        <dbReference type="ARBA" id="ARBA00023157"/>
    </source>
</evidence>
<comment type="cofactor">
    <cofactor evidence="1">
        <name>Ca(2+)</name>
        <dbReference type="ChEBI" id="CHEBI:29108"/>
    </cofactor>
</comment>
<gene>
    <name evidence="8" type="ORF">PEVE_00001518</name>
</gene>
<dbReference type="PANTHER" id="PTHR19277:SF161">
    <property type="entry name" value="LAMININ G DOMAIN-CONTAINING PROTEIN"/>
    <property type="match status" value="1"/>
</dbReference>
<comment type="caution">
    <text evidence="8">The sequence shown here is derived from an EMBL/GenBank/DDBJ whole genome shotgun (WGS) entry which is preliminary data.</text>
</comment>
<dbReference type="InterPro" id="IPR051360">
    <property type="entry name" value="Neuronal_Pentraxin_Related"/>
</dbReference>
<keyword evidence="5" id="KW-0325">Glycoprotein</keyword>
<comment type="caution">
    <text evidence="6">Lacks conserved residue(s) required for the propagation of feature annotation.</text>
</comment>
<evidence type="ECO:0000256" key="3">
    <source>
        <dbReference type="ARBA" id="ARBA00022837"/>
    </source>
</evidence>
<dbReference type="SUPFAM" id="SSF49899">
    <property type="entry name" value="Concanavalin A-like lectins/glucanases"/>
    <property type="match status" value="1"/>
</dbReference>
<proteinExistence type="predicted"/>
<feature type="domain" description="Pentraxin (PTX)" evidence="7">
    <location>
        <begin position="1"/>
        <end position="54"/>
    </location>
</feature>
<evidence type="ECO:0000313" key="9">
    <source>
        <dbReference type="Proteomes" id="UP001159427"/>
    </source>
</evidence>
<name>A0ABN8Q535_9CNID</name>
<keyword evidence="3" id="KW-0106">Calcium</keyword>
<dbReference type="PRINTS" id="PR00895">
    <property type="entry name" value="PENTAXIN"/>
</dbReference>
<keyword evidence="9" id="KW-1185">Reference proteome</keyword>
<evidence type="ECO:0000313" key="8">
    <source>
        <dbReference type="EMBL" id="CAH3154771.1"/>
    </source>
</evidence>
<keyword evidence="4" id="KW-1015">Disulfide bond</keyword>
<evidence type="ECO:0000256" key="5">
    <source>
        <dbReference type="ARBA" id="ARBA00023180"/>
    </source>
</evidence>
<dbReference type="InterPro" id="IPR013320">
    <property type="entry name" value="ConA-like_dom_sf"/>
</dbReference>
<dbReference type="Proteomes" id="UP001159427">
    <property type="component" value="Unassembled WGS sequence"/>
</dbReference>
<evidence type="ECO:0000256" key="2">
    <source>
        <dbReference type="ARBA" id="ARBA00022723"/>
    </source>
</evidence>
<reference evidence="8 9" key="1">
    <citation type="submission" date="2022-05" db="EMBL/GenBank/DDBJ databases">
        <authorList>
            <consortium name="Genoscope - CEA"/>
            <person name="William W."/>
        </authorList>
    </citation>
    <scope>NUCLEOTIDE SEQUENCE [LARGE SCALE GENOMIC DNA]</scope>
</reference>
<dbReference type="Pfam" id="PF00354">
    <property type="entry name" value="Pentaxin"/>
    <property type="match status" value="1"/>
</dbReference>
<dbReference type="Gene3D" id="2.60.120.200">
    <property type="match status" value="2"/>
</dbReference>
<dbReference type="InterPro" id="IPR001759">
    <property type="entry name" value="PTX_dom"/>
</dbReference>